<protein>
    <recommendedName>
        <fullName evidence="14">Protein kinase domain-containing protein</fullName>
    </recommendedName>
</protein>
<dbReference type="FunFam" id="1.10.510.10:FF:000714">
    <property type="entry name" value="Kinase family with leucine-rich repeat domain-containing protein"/>
    <property type="match status" value="1"/>
</dbReference>
<keyword evidence="4" id="KW-0812">Transmembrane</keyword>
<dbReference type="InterPro" id="IPR011009">
    <property type="entry name" value="Kinase-like_dom_sf"/>
</dbReference>
<accession>A0ABC8Z6C9</accession>
<gene>
    <name evidence="15" type="ORF">URODEC1_LOCUS40927</name>
</gene>
<dbReference type="GO" id="GO:0005524">
    <property type="term" value="F:ATP binding"/>
    <property type="evidence" value="ECO:0007669"/>
    <property type="project" value="UniProtKB-KW"/>
</dbReference>
<evidence type="ECO:0000256" key="6">
    <source>
        <dbReference type="ARBA" id="ARBA00022741"/>
    </source>
</evidence>
<keyword evidence="11" id="KW-0325">Glycoprotein</keyword>
<feature type="signal peptide" evidence="13">
    <location>
        <begin position="1"/>
        <end position="33"/>
    </location>
</feature>
<dbReference type="FunFam" id="3.80.10.10:FF:000095">
    <property type="entry name" value="LRR receptor-like serine/threonine-protein kinase GSO1"/>
    <property type="match status" value="1"/>
</dbReference>
<evidence type="ECO:0000259" key="14">
    <source>
        <dbReference type="PROSITE" id="PS50011"/>
    </source>
</evidence>
<evidence type="ECO:0000256" key="12">
    <source>
        <dbReference type="SAM" id="MobiDB-lite"/>
    </source>
</evidence>
<evidence type="ECO:0000313" key="15">
    <source>
        <dbReference type="EMBL" id="CAL4954624.1"/>
    </source>
</evidence>
<organism evidence="15 16">
    <name type="scientific">Urochloa decumbens</name>
    <dbReference type="NCBI Taxonomy" id="240449"/>
    <lineage>
        <taxon>Eukaryota</taxon>
        <taxon>Viridiplantae</taxon>
        <taxon>Streptophyta</taxon>
        <taxon>Embryophyta</taxon>
        <taxon>Tracheophyta</taxon>
        <taxon>Spermatophyta</taxon>
        <taxon>Magnoliopsida</taxon>
        <taxon>Liliopsida</taxon>
        <taxon>Poales</taxon>
        <taxon>Poaceae</taxon>
        <taxon>PACMAD clade</taxon>
        <taxon>Panicoideae</taxon>
        <taxon>Panicodae</taxon>
        <taxon>Paniceae</taxon>
        <taxon>Melinidinae</taxon>
        <taxon>Urochloa</taxon>
    </lineage>
</organism>
<dbReference type="Pfam" id="PF08263">
    <property type="entry name" value="LRRNT_2"/>
    <property type="match status" value="1"/>
</dbReference>
<keyword evidence="8" id="KW-1133">Transmembrane helix</keyword>
<dbReference type="PANTHER" id="PTHR48056">
    <property type="entry name" value="LRR RECEPTOR-LIKE SERINE/THREONINE-PROTEIN KINASE-RELATED"/>
    <property type="match status" value="1"/>
</dbReference>
<dbReference type="EMBL" id="OZ075128">
    <property type="protein sequence ID" value="CAL4954624.1"/>
    <property type="molecule type" value="Genomic_DNA"/>
</dbReference>
<feature type="domain" description="Protein kinase" evidence="14">
    <location>
        <begin position="351"/>
        <end position="702"/>
    </location>
</feature>
<evidence type="ECO:0000256" key="9">
    <source>
        <dbReference type="ARBA" id="ARBA00023136"/>
    </source>
</evidence>
<dbReference type="SUPFAM" id="SSF52047">
    <property type="entry name" value="RNI-like"/>
    <property type="match status" value="1"/>
</dbReference>
<dbReference type="Pfam" id="PF07714">
    <property type="entry name" value="PK_Tyr_Ser-Thr"/>
    <property type="match status" value="1"/>
</dbReference>
<dbReference type="SUPFAM" id="SSF56112">
    <property type="entry name" value="Protein kinase-like (PK-like)"/>
    <property type="match status" value="1"/>
</dbReference>
<proteinExistence type="inferred from homology"/>
<evidence type="ECO:0000256" key="1">
    <source>
        <dbReference type="ARBA" id="ARBA00004167"/>
    </source>
</evidence>
<evidence type="ECO:0000256" key="13">
    <source>
        <dbReference type="SAM" id="SignalP"/>
    </source>
</evidence>
<dbReference type="SMART" id="SM00220">
    <property type="entry name" value="S_TKc"/>
    <property type="match status" value="1"/>
</dbReference>
<keyword evidence="6" id="KW-0547">Nucleotide-binding</keyword>
<keyword evidence="13" id="KW-0732">Signal</keyword>
<dbReference type="AlphaFoldDB" id="A0ABC8Z6C9"/>
<evidence type="ECO:0000256" key="11">
    <source>
        <dbReference type="ARBA" id="ARBA00023180"/>
    </source>
</evidence>
<dbReference type="FunFam" id="3.80.10.10:FF:000383">
    <property type="entry name" value="Leucine-rich repeat receptor protein kinase EMS1"/>
    <property type="match status" value="1"/>
</dbReference>
<dbReference type="InterPro" id="IPR032675">
    <property type="entry name" value="LRR_dom_sf"/>
</dbReference>
<evidence type="ECO:0000256" key="5">
    <source>
        <dbReference type="ARBA" id="ARBA00022737"/>
    </source>
</evidence>
<dbReference type="Gene3D" id="1.10.510.10">
    <property type="entry name" value="Transferase(Phosphotransferase) domain 1"/>
    <property type="match status" value="1"/>
</dbReference>
<dbReference type="GO" id="GO:0016020">
    <property type="term" value="C:membrane"/>
    <property type="evidence" value="ECO:0007669"/>
    <property type="project" value="UniProtKB-SubCell"/>
</dbReference>
<dbReference type="InterPro" id="IPR013210">
    <property type="entry name" value="LRR_N_plant-typ"/>
</dbReference>
<keyword evidence="5" id="KW-0677">Repeat</keyword>
<dbReference type="InterPro" id="IPR000719">
    <property type="entry name" value="Prot_kinase_dom"/>
</dbReference>
<name>A0ABC8Z6C9_9POAL</name>
<evidence type="ECO:0000256" key="3">
    <source>
        <dbReference type="ARBA" id="ARBA00022614"/>
    </source>
</evidence>
<keyword evidence="3" id="KW-0433">Leucine-rich repeat</keyword>
<dbReference type="Pfam" id="PF00560">
    <property type="entry name" value="LRR_1"/>
    <property type="match status" value="3"/>
</dbReference>
<feature type="compositionally biased region" description="Basic and acidic residues" evidence="12">
    <location>
        <begin position="704"/>
        <end position="714"/>
    </location>
</feature>
<dbReference type="SMART" id="SM00369">
    <property type="entry name" value="LRR_TYP"/>
    <property type="match status" value="6"/>
</dbReference>
<dbReference type="InterPro" id="IPR001611">
    <property type="entry name" value="Leu-rich_rpt"/>
</dbReference>
<comment type="similarity">
    <text evidence="2">Belongs to the protein kinase superfamily. Ser/Thr protein kinase family.</text>
</comment>
<evidence type="ECO:0000256" key="10">
    <source>
        <dbReference type="ARBA" id="ARBA00023170"/>
    </source>
</evidence>
<dbReference type="InterPro" id="IPR001245">
    <property type="entry name" value="Ser-Thr/Tyr_kinase_cat_dom"/>
</dbReference>
<feature type="region of interest" description="Disordered" evidence="12">
    <location>
        <begin position="704"/>
        <end position="748"/>
    </location>
</feature>
<keyword evidence="7" id="KW-0067">ATP-binding</keyword>
<evidence type="ECO:0000256" key="2">
    <source>
        <dbReference type="ARBA" id="ARBA00008684"/>
    </source>
</evidence>
<keyword evidence="10" id="KW-0675">Receptor</keyword>
<dbReference type="PROSITE" id="PS00108">
    <property type="entry name" value="PROTEIN_KINASE_ST"/>
    <property type="match status" value="1"/>
</dbReference>
<comment type="subcellular location">
    <subcellularLocation>
        <location evidence="1">Membrane</location>
        <topology evidence="1">Single-pass membrane protein</topology>
    </subcellularLocation>
</comment>
<dbReference type="InterPro" id="IPR050647">
    <property type="entry name" value="Plant_LRR-RLKs"/>
</dbReference>
<dbReference type="Gene3D" id="3.80.10.10">
    <property type="entry name" value="Ribonuclease Inhibitor"/>
    <property type="match status" value="4"/>
</dbReference>
<reference evidence="15" key="1">
    <citation type="submission" date="2024-10" db="EMBL/GenBank/DDBJ databases">
        <authorList>
            <person name="Ryan C."/>
        </authorList>
    </citation>
    <scope>NUCLEOTIDE SEQUENCE [LARGE SCALE GENOMIC DNA]</scope>
</reference>
<evidence type="ECO:0000313" key="16">
    <source>
        <dbReference type="Proteomes" id="UP001497457"/>
    </source>
</evidence>
<dbReference type="InterPro" id="IPR008271">
    <property type="entry name" value="Ser/Thr_kinase_AS"/>
</dbReference>
<evidence type="ECO:0000256" key="8">
    <source>
        <dbReference type="ARBA" id="ARBA00022989"/>
    </source>
</evidence>
<feature type="chain" id="PRO_5044891000" description="Protein kinase domain-containing protein" evidence="13">
    <location>
        <begin position="34"/>
        <end position="748"/>
    </location>
</feature>
<keyword evidence="16" id="KW-1185">Reference proteome</keyword>
<dbReference type="Pfam" id="PF13855">
    <property type="entry name" value="LRR_8"/>
    <property type="match status" value="2"/>
</dbReference>
<dbReference type="Proteomes" id="UP001497457">
    <property type="component" value="Chromosome 18b"/>
</dbReference>
<evidence type="ECO:0000256" key="4">
    <source>
        <dbReference type="ARBA" id="ARBA00022692"/>
    </source>
</evidence>
<keyword evidence="9" id="KW-0472">Membrane</keyword>
<evidence type="ECO:0000256" key="7">
    <source>
        <dbReference type="ARBA" id="ARBA00022840"/>
    </source>
</evidence>
<dbReference type="PANTHER" id="PTHR48056:SF81">
    <property type="entry name" value="RECEPTOR PROTEIN-TYROSINE KINASE CEPR1"/>
    <property type="match status" value="1"/>
</dbReference>
<dbReference type="SUPFAM" id="SSF52075">
    <property type="entry name" value="Outer arm dynein light chain 1"/>
    <property type="match status" value="1"/>
</dbReference>
<sequence>MQTPCRAPAYPRLLGGLLLVLLRCCCLLPRAAAQDEARLLLEIKRAWGDPPVLAGWNATADGAHYCTWPHVGCDTAGRVVNLTLAGSANVVAGPFPDAVGNLTGLTYLDVSGNNITGAFPTALYRCAALQYLDLSGNFLGGELPADIGHRLGTNLTTLVLSNNGFNGTIPASLSNLQNLQHLKLDSNSFVGTIPAELGNLTRLRELWLASNSFGAGFLPSSFKSLTNLTSLWVAQCNLVGEFPSYVVEMPELEMLDLSSNTDYKLTGVIPEIFGQLVNLTELSLFSNNFSGEIPPSIGRLPSLLVLRLYGNMFTGTLPPELGKHSAFYYMEADDNELTGAIPEGLCAGGQFMTLTATGNRLTGSIPEGLANCTALRGLHLDSNQLSGEVPQALWTMGIKTLKLQNNQLTGRLPATMAINLTRLNIENNQFFGRIPATAAALQVFTAENNLFSGDIPASLGVGMPHLRTLNLSGNQLSGGIPRSAEATRLLVYEYMENGSLDTWLHGDGHVTARPRRAALDWPTRLGVAVGAAQGLCYMHHECEPVIVHRDVKASNILLDSEFRAKVADFGLARMLVQAGAPETMSAVAGSFGYMAPECAYTKKVNEKVDVYSFGVVLLELTTGKEANDGGEHGSLAEWARHHYHFGGTILDATDKSISYAGYSEEIEVVFRLGVLCTAEVPSSRPTMKDVLQILVQCSEKTVQKDKTERGREYDSAPLLLPKRGSRRKQLSDGSETDIEEKSDFDSIV</sequence>
<feature type="compositionally biased region" description="Basic and acidic residues" evidence="12">
    <location>
        <begin position="739"/>
        <end position="748"/>
    </location>
</feature>
<dbReference type="InterPro" id="IPR003591">
    <property type="entry name" value="Leu-rich_rpt_typical-subtyp"/>
</dbReference>
<dbReference type="PROSITE" id="PS50011">
    <property type="entry name" value="PROTEIN_KINASE_DOM"/>
    <property type="match status" value="1"/>
</dbReference>